<organism evidence="10">
    <name type="scientific">Chrysotila carterae</name>
    <name type="common">Marine alga</name>
    <name type="synonym">Syracosphaera carterae</name>
    <dbReference type="NCBI Taxonomy" id="13221"/>
    <lineage>
        <taxon>Eukaryota</taxon>
        <taxon>Haptista</taxon>
        <taxon>Haptophyta</taxon>
        <taxon>Prymnesiophyceae</taxon>
        <taxon>Isochrysidales</taxon>
        <taxon>Isochrysidaceae</taxon>
        <taxon>Chrysotila</taxon>
    </lineage>
</organism>
<dbReference type="InterPro" id="IPR011990">
    <property type="entry name" value="TPR-like_helical_dom_sf"/>
</dbReference>
<dbReference type="Pfam" id="PF25238">
    <property type="entry name" value="OGFOD2-like"/>
    <property type="match status" value="1"/>
</dbReference>
<keyword evidence="6" id="KW-0560">Oxidoreductase</keyword>
<keyword evidence="5" id="KW-0223">Dioxygenase</keyword>
<dbReference type="Gene3D" id="1.25.40.10">
    <property type="entry name" value="Tetratricopeptide repeat domain"/>
    <property type="match status" value="1"/>
</dbReference>
<keyword evidence="4" id="KW-0847">Vitamin C</keyword>
<dbReference type="SMART" id="SM00702">
    <property type="entry name" value="P4Hc"/>
    <property type="match status" value="1"/>
</dbReference>
<protein>
    <recommendedName>
        <fullName evidence="9">Fe2OG dioxygenase domain-containing protein</fullName>
    </recommendedName>
</protein>
<accession>A0A7S4FD79</accession>
<gene>
    <name evidence="10" type="ORF">PCAR00345_LOCUS41549</name>
</gene>
<evidence type="ECO:0000256" key="4">
    <source>
        <dbReference type="ARBA" id="ARBA00022896"/>
    </source>
</evidence>
<keyword evidence="2" id="KW-0479">Metal-binding</keyword>
<evidence type="ECO:0000256" key="6">
    <source>
        <dbReference type="ARBA" id="ARBA00023002"/>
    </source>
</evidence>
<dbReference type="Gene3D" id="2.60.120.620">
    <property type="entry name" value="q2cbj1_9rhob like domain"/>
    <property type="match status" value="1"/>
</dbReference>
<keyword evidence="3" id="KW-0256">Endoplasmic reticulum</keyword>
<keyword evidence="7" id="KW-0408">Iron</keyword>
<sequence>MAETTCTSCTAASAKYTALHDDLFEPCVRDEWLSDGFRDALQKGEHALRSLLTEEVPKRVYSFEMLTPSFCKLLLDELDNYERSGLPVTRPNSMNNYGLILNQIGMKPMLDEMQRKCLLPLSKMLFPAEGSAFDSHHSFMVKYRQDEDLGLDMHHDDSDVTLNVCLGKEFEGATLSFCGYFGQDDHRKHVHTYSHRVGRAVMHLGTHRHGADNIISGERYSLIMWSTGPYRQTEAYKRIAERNLHGEDKDEPDAICLSYTHDPDYGEYKAYPKGKSVKPASRRLHISRFTPGEAANKAMQLKVKGGDDVKAEEWSLAACKYKCAADYATSAASKVPPELLSALMLNEAHCRIKLGEDQAAVDLCTEALAREPSNVKALYRRAVASISLHEYGAALSDLLAAAKLEPSNKAVRAKIAECAAAAKREKENEKVLYTAMLGGGGNTIPHVAKKAGEITPSTQQ</sequence>
<evidence type="ECO:0000256" key="1">
    <source>
        <dbReference type="ARBA" id="ARBA00001961"/>
    </source>
</evidence>
<evidence type="ECO:0000259" key="9">
    <source>
        <dbReference type="PROSITE" id="PS51471"/>
    </source>
</evidence>
<evidence type="ECO:0000256" key="3">
    <source>
        <dbReference type="ARBA" id="ARBA00022824"/>
    </source>
</evidence>
<evidence type="ECO:0000256" key="8">
    <source>
        <dbReference type="ARBA" id="ARBA00023180"/>
    </source>
</evidence>
<feature type="domain" description="Fe2OG dioxygenase" evidence="9">
    <location>
        <begin position="134"/>
        <end position="228"/>
    </location>
</feature>
<evidence type="ECO:0000313" key="10">
    <source>
        <dbReference type="EMBL" id="CAE0788840.1"/>
    </source>
</evidence>
<evidence type="ECO:0000256" key="2">
    <source>
        <dbReference type="ARBA" id="ARBA00022723"/>
    </source>
</evidence>
<dbReference type="PROSITE" id="PS51471">
    <property type="entry name" value="FE2OG_OXY"/>
    <property type="match status" value="1"/>
</dbReference>
<dbReference type="GO" id="GO:0051213">
    <property type="term" value="F:dioxygenase activity"/>
    <property type="evidence" value="ECO:0007669"/>
    <property type="project" value="UniProtKB-KW"/>
</dbReference>
<comment type="cofactor">
    <cofactor evidence="1">
        <name>L-ascorbate</name>
        <dbReference type="ChEBI" id="CHEBI:38290"/>
    </cofactor>
</comment>
<evidence type="ECO:0000256" key="5">
    <source>
        <dbReference type="ARBA" id="ARBA00022964"/>
    </source>
</evidence>
<dbReference type="EMBL" id="HBIZ01067952">
    <property type="protein sequence ID" value="CAE0788840.1"/>
    <property type="molecule type" value="Transcribed_RNA"/>
</dbReference>
<dbReference type="GO" id="GO:0016705">
    <property type="term" value="F:oxidoreductase activity, acting on paired donors, with incorporation or reduction of molecular oxygen"/>
    <property type="evidence" value="ECO:0007669"/>
    <property type="project" value="InterPro"/>
</dbReference>
<evidence type="ECO:0000256" key="7">
    <source>
        <dbReference type="ARBA" id="ARBA00023004"/>
    </source>
</evidence>
<dbReference type="AlphaFoldDB" id="A0A7S4FD79"/>
<dbReference type="SMART" id="SM00028">
    <property type="entry name" value="TPR"/>
    <property type="match status" value="2"/>
</dbReference>
<dbReference type="GO" id="GO:0005506">
    <property type="term" value="F:iron ion binding"/>
    <property type="evidence" value="ECO:0007669"/>
    <property type="project" value="InterPro"/>
</dbReference>
<reference evidence="10" key="1">
    <citation type="submission" date="2021-01" db="EMBL/GenBank/DDBJ databases">
        <authorList>
            <person name="Corre E."/>
            <person name="Pelletier E."/>
            <person name="Niang G."/>
            <person name="Scheremetjew M."/>
            <person name="Finn R."/>
            <person name="Kale V."/>
            <person name="Holt S."/>
            <person name="Cochrane G."/>
            <person name="Meng A."/>
            <person name="Brown T."/>
            <person name="Cohen L."/>
        </authorList>
    </citation>
    <scope>NUCLEOTIDE SEQUENCE</scope>
    <source>
        <strain evidence="10">CCMP645</strain>
    </source>
</reference>
<dbReference type="InterPro" id="IPR006620">
    <property type="entry name" value="Pro_4_hyd_alph"/>
</dbReference>
<name>A0A7S4FD79_CHRCT</name>
<dbReference type="GO" id="GO:0031418">
    <property type="term" value="F:L-ascorbic acid binding"/>
    <property type="evidence" value="ECO:0007669"/>
    <property type="project" value="UniProtKB-KW"/>
</dbReference>
<dbReference type="InterPro" id="IPR005123">
    <property type="entry name" value="Oxoglu/Fe-dep_dioxygenase_dom"/>
</dbReference>
<proteinExistence type="predicted"/>
<dbReference type="InterPro" id="IPR019734">
    <property type="entry name" value="TPR_rpt"/>
</dbReference>
<dbReference type="SUPFAM" id="SSF48452">
    <property type="entry name" value="TPR-like"/>
    <property type="match status" value="1"/>
</dbReference>
<dbReference type="PANTHER" id="PTHR24014:SF4">
    <property type="entry name" value="2-OXOGLUTARATE AND IRON-DEPENDENT OXYGENASE DOMAIN-CONTAINING PROTEIN 2"/>
    <property type="match status" value="1"/>
</dbReference>
<dbReference type="PANTHER" id="PTHR24014">
    <property type="entry name" value="2-OXOGLUTARATE AND IRON-DEPENDENT OXYGENASE DOMAIN-CONTAINING PROTEIN 2"/>
    <property type="match status" value="1"/>
</dbReference>
<keyword evidence="8" id="KW-0325">Glycoprotein</keyword>